<keyword evidence="1" id="KW-0472">Membrane</keyword>
<evidence type="ECO:0000313" key="2">
    <source>
        <dbReference type="EMBL" id="OGZ18810.1"/>
    </source>
</evidence>
<sequence length="173" mass="20114">MANLGEKIISFIFSPNFVGWFLLAKIAFIIFGIVLFAAVLFFLLRTKFLNYLFVYDIFEFLTFRPFGVRKIEKDWNKVMTRLDTGLESEYKLAVIEADNMMDETLKRMGYSGDALGERLKKLTAATLTNIAELEEAHKTRNNIIHDPDYRLALDQARKTLSIYEKSFRDLDAF</sequence>
<name>A0A1G2E0F5_9BACT</name>
<comment type="caution">
    <text evidence="2">The sequence shown here is derived from an EMBL/GenBank/DDBJ whole genome shotgun (WGS) entry which is preliminary data.</text>
</comment>
<dbReference type="STRING" id="1801663.A2175_00835"/>
<feature type="transmembrane region" description="Helical" evidence="1">
    <location>
        <begin position="20"/>
        <end position="44"/>
    </location>
</feature>
<proteinExistence type="predicted"/>
<protein>
    <recommendedName>
        <fullName evidence="4">DUF4145 domain-containing protein</fullName>
    </recommendedName>
</protein>
<accession>A0A1G2E0F5</accession>
<reference evidence="2 3" key="1">
    <citation type="journal article" date="2016" name="Nat. Commun.">
        <title>Thousands of microbial genomes shed light on interconnected biogeochemical processes in an aquifer system.</title>
        <authorList>
            <person name="Anantharaman K."/>
            <person name="Brown C.T."/>
            <person name="Hug L.A."/>
            <person name="Sharon I."/>
            <person name="Castelle C.J."/>
            <person name="Probst A.J."/>
            <person name="Thomas B.C."/>
            <person name="Singh A."/>
            <person name="Wilkins M.J."/>
            <person name="Karaoz U."/>
            <person name="Brodie E.L."/>
            <person name="Williams K.H."/>
            <person name="Hubbard S.S."/>
            <person name="Banfield J.F."/>
        </authorList>
    </citation>
    <scope>NUCLEOTIDE SEQUENCE [LARGE SCALE GENOMIC DNA]</scope>
</reference>
<keyword evidence="1" id="KW-1133">Transmembrane helix</keyword>
<keyword evidence="1" id="KW-0812">Transmembrane</keyword>
<gene>
    <name evidence="2" type="ORF">A2175_00835</name>
</gene>
<dbReference type="EMBL" id="MHLY01000007">
    <property type="protein sequence ID" value="OGZ18810.1"/>
    <property type="molecule type" value="Genomic_DNA"/>
</dbReference>
<organism evidence="2 3">
    <name type="scientific">Candidatus Nealsonbacteria bacterium RBG_13_42_11</name>
    <dbReference type="NCBI Taxonomy" id="1801663"/>
    <lineage>
        <taxon>Bacteria</taxon>
        <taxon>Candidatus Nealsoniibacteriota</taxon>
    </lineage>
</organism>
<dbReference type="AlphaFoldDB" id="A0A1G2E0F5"/>
<evidence type="ECO:0000256" key="1">
    <source>
        <dbReference type="SAM" id="Phobius"/>
    </source>
</evidence>
<evidence type="ECO:0000313" key="3">
    <source>
        <dbReference type="Proteomes" id="UP000176755"/>
    </source>
</evidence>
<dbReference type="Proteomes" id="UP000176755">
    <property type="component" value="Unassembled WGS sequence"/>
</dbReference>
<evidence type="ECO:0008006" key="4">
    <source>
        <dbReference type="Google" id="ProtNLM"/>
    </source>
</evidence>